<reference evidence="2" key="1">
    <citation type="submission" date="2016-03" db="EMBL/GenBank/DDBJ databases">
        <title>Mechanisms controlling the formation of the plant cell surface in tip-growing cells are functionally conserved among land plants.</title>
        <authorList>
            <person name="Honkanen S."/>
            <person name="Jones V.A."/>
            <person name="Morieri G."/>
            <person name="Champion C."/>
            <person name="Hetherington A.J."/>
            <person name="Kelly S."/>
            <person name="Saint-Marcoux D."/>
            <person name="Proust H."/>
            <person name="Prescott H."/>
            <person name="Dolan L."/>
        </authorList>
    </citation>
    <scope>NUCLEOTIDE SEQUENCE [LARGE SCALE GENOMIC DNA]</scope>
    <source>
        <tissue evidence="2">Whole gametophyte</tissue>
    </source>
</reference>
<accession>A0A176VLH4</accession>
<evidence type="ECO:0000313" key="3">
    <source>
        <dbReference type="Proteomes" id="UP000077202"/>
    </source>
</evidence>
<name>A0A176VLH4_MARPO</name>
<evidence type="ECO:0000313" key="2">
    <source>
        <dbReference type="EMBL" id="OAE20795.1"/>
    </source>
</evidence>
<evidence type="ECO:0000256" key="1">
    <source>
        <dbReference type="SAM" id="MobiDB-lite"/>
    </source>
</evidence>
<dbReference type="PANTHER" id="PTHR33385:SF4">
    <property type="entry name" value="PROTEIN XRI1"/>
    <property type="match status" value="1"/>
</dbReference>
<sequence length="315" mass="34763">MDGRMLDAHTDTRDVWDFPWDALICNEDEDAKTPSGKDWEYLIPGFDDITDNDLSQYLIDSEETPYLDLKTSIQTSQAPDDTSWRLKKRRALFSEQGSVNSLGTETTYQSWDSGSSTGPDPNSSQYMPDPAVWPLLATSDVEFYNWIGDTLPEGPPYGKMVGSDMASYDLPTSHVSTVSLQHQITEVNYEKSLVTVSPKTPVPCLKGTSTAEAQQAEKSRQHITSSYKSTSASTIYCQPFSILKPEGYSLQKINQTLKKTPPQSGQSQPSGAEYDPQYSLGREPGTSISGKPVLAYTKLVTEGQGTLTILRTANK</sequence>
<dbReference type="GO" id="GO:0007143">
    <property type="term" value="P:female meiotic nuclear division"/>
    <property type="evidence" value="ECO:0007669"/>
    <property type="project" value="InterPro"/>
</dbReference>
<comment type="caution">
    <text evidence="2">The sequence shown here is derived from an EMBL/GenBank/DDBJ whole genome shotgun (WGS) entry which is preliminary data.</text>
</comment>
<feature type="compositionally biased region" description="Polar residues" evidence="1">
    <location>
        <begin position="257"/>
        <end position="270"/>
    </location>
</feature>
<dbReference type="InterPro" id="IPR039933">
    <property type="entry name" value="XRI1"/>
</dbReference>
<dbReference type="EMBL" id="LVLJ01003586">
    <property type="protein sequence ID" value="OAE20795.1"/>
    <property type="molecule type" value="Genomic_DNA"/>
</dbReference>
<proteinExistence type="predicted"/>
<feature type="region of interest" description="Disordered" evidence="1">
    <location>
        <begin position="257"/>
        <end position="287"/>
    </location>
</feature>
<keyword evidence="3" id="KW-1185">Reference proteome</keyword>
<feature type="region of interest" description="Disordered" evidence="1">
    <location>
        <begin position="103"/>
        <end position="125"/>
    </location>
</feature>
<protein>
    <submittedName>
        <fullName evidence="2">Uncharacterized protein</fullName>
    </submittedName>
</protein>
<dbReference type="AlphaFoldDB" id="A0A176VLH4"/>
<dbReference type="Proteomes" id="UP000077202">
    <property type="component" value="Unassembled WGS sequence"/>
</dbReference>
<gene>
    <name evidence="2" type="ORF">AXG93_203s1300</name>
</gene>
<organism evidence="2 3">
    <name type="scientific">Marchantia polymorpha subsp. ruderalis</name>
    <dbReference type="NCBI Taxonomy" id="1480154"/>
    <lineage>
        <taxon>Eukaryota</taxon>
        <taxon>Viridiplantae</taxon>
        <taxon>Streptophyta</taxon>
        <taxon>Embryophyta</taxon>
        <taxon>Marchantiophyta</taxon>
        <taxon>Marchantiopsida</taxon>
        <taxon>Marchantiidae</taxon>
        <taxon>Marchantiales</taxon>
        <taxon>Marchantiaceae</taxon>
        <taxon>Marchantia</taxon>
    </lineage>
</organism>
<dbReference type="GO" id="GO:0007140">
    <property type="term" value="P:male meiotic nuclear division"/>
    <property type="evidence" value="ECO:0007669"/>
    <property type="project" value="InterPro"/>
</dbReference>
<dbReference type="PANTHER" id="PTHR33385">
    <property type="entry name" value="PROTEIN XRI1"/>
    <property type="match status" value="1"/>
</dbReference>